<protein>
    <submittedName>
        <fullName evidence="1">Uncharacterized protein</fullName>
    </submittedName>
</protein>
<name>A0A7J0BXP0_9BACT</name>
<comment type="caution">
    <text evidence="1">The sequence shown here is derived from an EMBL/GenBank/DDBJ whole genome shotgun (WGS) entry which is preliminary data.</text>
</comment>
<dbReference type="EMBL" id="BLVP01000036">
    <property type="protein sequence ID" value="GFM38453.1"/>
    <property type="molecule type" value="Genomic_DNA"/>
</dbReference>
<dbReference type="AlphaFoldDB" id="A0A7J0BXP0"/>
<reference evidence="1 2" key="1">
    <citation type="submission" date="2020-05" db="EMBL/GenBank/DDBJ databases">
        <title>Draft genome sequence of Desulfovibrio psychrotolerans JS1T.</title>
        <authorList>
            <person name="Ueno A."/>
            <person name="Tamazawa S."/>
            <person name="Tamamura S."/>
            <person name="Murakami T."/>
            <person name="Kiyama T."/>
            <person name="Inomata H."/>
            <person name="Amano Y."/>
            <person name="Miyakawa K."/>
            <person name="Tamaki H."/>
            <person name="Naganuma T."/>
            <person name="Kaneko K."/>
        </authorList>
    </citation>
    <scope>NUCLEOTIDE SEQUENCE [LARGE SCALE GENOMIC DNA]</scope>
    <source>
        <strain evidence="1 2">JS1</strain>
    </source>
</reference>
<dbReference type="Proteomes" id="UP000503820">
    <property type="component" value="Unassembled WGS sequence"/>
</dbReference>
<keyword evidence="2" id="KW-1185">Reference proteome</keyword>
<gene>
    <name evidence="1" type="ORF">DSM19430T_31370</name>
</gene>
<organism evidence="1 2">
    <name type="scientific">Desulfovibrio psychrotolerans</name>
    <dbReference type="NCBI Taxonomy" id="415242"/>
    <lineage>
        <taxon>Bacteria</taxon>
        <taxon>Pseudomonadati</taxon>
        <taxon>Thermodesulfobacteriota</taxon>
        <taxon>Desulfovibrionia</taxon>
        <taxon>Desulfovibrionales</taxon>
        <taxon>Desulfovibrionaceae</taxon>
        <taxon>Desulfovibrio</taxon>
    </lineage>
</organism>
<sequence>MPCQTADASITGSKLKAGYLESCRSLAGSRWSDRTGLGELRTENSDQMVRTGIAGGGVSVRQWGLAFTRP</sequence>
<evidence type="ECO:0000313" key="1">
    <source>
        <dbReference type="EMBL" id="GFM38453.1"/>
    </source>
</evidence>
<proteinExistence type="predicted"/>
<accession>A0A7J0BXP0</accession>
<evidence type="ECO:0000313" key="2">
    <source>
        <dbReference type="Proteomes" id="UP000503820"/>
    </source>
</evidence>